<dbReference type="OrthoDB" id="3826315at2"/>
<organism evidence="4 5">
    <name type="scientific">Nocardioides luteus</name>
    <dbReference type="NCBI Taxonomy" id="1844"/>
    <lineage>
        <taxon>Bacteria</taxon>
        <taxon>Bacillati</taxon>
        <taxon>Actinomycetota</taxon>
        <taxon>Actinomycetes</taxon>
        <taxon>Propionibacteriales</taxon>
        <taxon>Nocardioidaceae</taxon>
        <taxon>Nocardioides</taxon>
    </lineage>
</organism>
<feature type="region of interest" description="Disordered" evidence="1">
    <location>
        <begin position="142"/>
        <end position="238"/>
    </location>
</feature>
<feature type="compositionally biased region" description="Acidic residues" evidence="1">
    <location>
        <begin position="203"/>
        <end position="213"/>
    </location>
</feature>
<evidence type="ECO:0000313" key="4">
    <source>
        <dbReference type="EMBL" id="OIJ26483.1"/>
    </source>
</evidence>
<reference evidence="4" key="1">
    <citation type="submission" date="2016-10" db="EMBL/GenBank/DDBJ databases">
        <title>Draft Genome Sequence of Nocardioides luteus Strain BAFB, an Alkane-Degrading Bacterium Isolated from JP-7 Polluted Soil.</title>
        <authorList>
            <person name="Brown L."/>
            <person name="Ruiz O.N."/>
            <person name="Gunasekera T."/>
        </authorList>
    </citation>
    <scope>NUCLEOTIDE SEQUENCE [LARGE SCALE GENOMIC DNA]</scope>
    <source>
        <strain evidence="4">BAFB</strain>
    </source>
</reference>
<sequence>MSFVRAGAVVAGVTIAGLAAAPAFATGDDPAGNNGTVKIEKFLAPDDVPDTTPENDPHQDCKFDIEWYGFDKGDDIISKVSFELQAPTLDGELTVDGPLEVFVGEDDASGAGTEDGLDGRETYTLNSTGTAHPEQGFHVKVTVHTPGSQGNDTKSKVFWFENCGGDTNTTSPTPTPSPTEPLESESPSEEPSESPSESTPASDETEPVADESSEAPVTDSEVPTNIDAGLAGESDSPVPAMWPLLAMLAGAAAAGTALVVVLRRRAAALVNKD</sequence>
<evidence type="ECO:0000313" key="5">
    <source>
        <dbReference type="Proteomes" id="UP000033772"/>
    </source>
</evidence>
<keyword evidence="2" id="KW-0812">Transmembrane</keyword>
<name>A0A1J4N4M0_9ACTN</name>
<feature type="chain" id="PRO_5009630522" description="Gram-positive cocci surface proteins LPxTG domain-containing protein" evidence="3">
    <location>
        <begin position="26"/>
        <end position="273"/>
    </location>
</feature>
<accession>A0A1J4N4M0</accession>
<proteinExistence type="predicted"/>
<keyword evidence="5" id="KW-1185">Reference proteome</keyword>
<feature type="signal peptide" evidence="3">
    <location>
        <begin position="1"/>
        <end position="25"/>
    </location>
</feature>
<dbReference type="EMBL" id="JZDQ02000015">
    <property type="protein sequence ID" value="OIJ26483.1"/>
    <property type="molecule type" value="Genomic_DNA"/>
</dbReference>
<keyword evidence="3" id="KW-0732">Signal</keyword>
<evidence type="ECO:0008006" key="6">
    <source>
        <dbReference type="Google" id="ProtNLM"/>
    </source>
</evidence>
<feature type="compositionally biased region" description="Acidic residues" evidence="1">
    <location>
        <begin position="182"/>
        <end position="192"/>
    </location>
</feature>
<evidence type="ECO:0000256" key="2">
    <source>
        <dbReference type="SAM" id="Phobius"/>
    </source>
</evidence>
<keyword evidence="2" id="KW-1133">Transmembrane helix</keyword>
<feature type="compositionally biased region" description="Low complexity" evidence="1">
    <location>
        <begin position="193"/>
        <end position="202"/>
    </location>
</feature>
<gene>
    <name evidence="4" type="ORF">UG56_012235</name>
</gene>
<protein>
    <recommendedName>
        <fullName evidence="6">Gram-positive cocci surface proteins LPxTG domain-containing protein</fullName>
    </recommendedName>
</protein>
<dbReference type="AlphaFoldDB" id="A0A1J4N4M0"/>
<keyword evidence="2" id="KW-0472">Membrane</keyword>
<dbReference type="RefSeq" id="WP_143055014.1">
    <property type="nucleotide sequence ID" value="NZ_JZDQ02000015.1"/>
</dbReference>
<evidence type="ECO:0000256" key="3">
    <source>
        <dbReference type="SAM" id="SignalP"/>
    </source>
</evidence>
<evidence type="ECO:0000256" key="1">
    <source>
        <dbReference type="SAM" id="MobiDB-lite"/>
    </source>
</evidence>
<dbReference type="Proteomes" id="UP000033772">
    <property type="component" value="Unassembled WGS sequence"/>
</dbReference>
<dbReference type="STRING" id="1844.UG56_012235"/>
<comment type="caution">
    <text evidence="4">The sequence shown here is derived from an EMBL/GenBank/DDBJ whole genome shotgun (WGS) entry which is preliminary data.</text>
</comment>
<feature type="transmembrane region" description="Helical" evidence="2">
    <location>
        <begin position="240"/>
        <end position="262"/>
    </location>
</feature>